<dbReference type="RefSeq" id="WP_194138154.1">
    <property type="nucleotide sequence ID" value="NZ_JADFFK010000059.1"/>
</dbReference>
<organism evidence="1 2">
    <name type="scientific">Salipiger mangrovisoli</name>
    <dbReference type="NCBI Taxonomy" id="2865933"/>
    <lineage>
        <taxon>Bacteria</taxon>
        <taxon>Pseudomonadati</taxon>
        <taxon>Pseudomonadota</taxon>
        <taxon>Alphaproteobacteria</taxon>
        <taxon>Rhodobacterales</taxon>
        <taxon>Roseobacteraceae</taxon>
        <taxon>Salipiger</taxon>
    </lineage>
</organism>
<name>A0ABR9XBB8_9RHOB</name>
<evidence type="ECO:0000313" key="1">
    <source>
        <dbReference type="EMBL" id="MBE9640915.1"/>
    </source>
</evidence>
<reference evidence="1 2" key="1">
    <citation type="journal article" date="2021" name="Int. J. Syst. Evol. Microbiol.">
        <title>Salipiger mangrovisoli sp. nov., isolated from mangrove soil and the proposal for the reclassification of Paraphaeobacter pallidus as Salipiger pallidus comb. nov.</title>
        <authorList>
            <person name="Du J."/>
            <person name="Liu Y."/>
            <person name="Pei T."/>
            <person name="Deng M.R."/>
            <person name="Zhu H."/>
        </authorList>
    </citation>
    <scope>NUCLEOTIDE SEQUENCE [LARGE SCALE GENOMIC DNA]</scope>
    <source>
        <strain evidence="1 2">6D45A</strain>
    </source>
</reference>
<proteinExistence type="predicted"/>
<dbReference type="EMBL" id="JADFFK010000059">
    <property type="protein sequence ID" value="MBE9640915.1"/>
    <property type="molecule type" value="Genomic_DNA"/>
</dbReference>
<gene>
    <name evidence="1" type="ORF">IQ782_29150</name>
</gene>
<dbReference type="Proteomes" id="UP000607796">
    <property type="component" value="Unassembled WGS sequence"/>
</dbReference>
<sequence>MWAALTGTGMKSVEKRVQIHEFVGRQRLLGLGETAARAFREGQVSGGTHGCNADRQGEDLWHWELRRCLR</sequence>
<protein>
    <submittedName>
        <fullName evidence="1">Uncharacterized protein</fullName>
    </submittedName>
</protein>
<comment type="caution">
    <text evidence="1">The sequence shown here is derived from an EMBL/GenBank/DDBJ whole genome shotgun (WGS) entry which is preliminary data.</text>
</comment>
<evidence type="ECO:0000313" key="2">
    <source>
        <dbReference type="Proteomes" id="UP000607796"/>
    </source>
</evidence>
<accession>A0ABR9XBB8</accession>
<keyword evidence="2" id="KW-1185">Reference proteome</keyword>